<gene>
    <name evidence="8" type="ORF">SmJEL517_g03600</name>
</gene>
<feature type="transmembrane region" description="Helical" evidence="6">
    <location>
        <begin position="454"/>
        <end position="473"/>
    </location>
</feature>
<feature type="transmembrane region" description="Helical" evidence="6">
    <location>
        <begin position="75"/>
        <end position="100"/>
    </location>
</feature>
<dbReference type="InterPro" id="IPR020846">
    <property type="entry name" value="MFS_dom"/>
</dbReference>
<dbReference type="GO" id="GO:0022857">
    <property type="term" value="F:transmembrane transporter activity"/>
    <property type="evidence" value="ECO:0007669"/>
    <property type="project" value="InterPro"/>
</dbReference>
<dbReference type="InterPro" id="IPR036259">
    <property type="entry name" value="MFS_trans_sf"/>
</dbReference>
<evidence type="ECO:0000256" key="2">
    <source>
        <dbReference type="ARBA" id="ARBA00022692"/>
    </source>
</evidence>
<dbReference type="PROSITE" id="PS50850">
    <property type="entry name" value="MFS"/>
    <property type="match status" value="1"/>
</dbReference>
<feature type="transmembrane region" description="Helical" evidence="6">
    <location>
        <begin position="323"/>
        <end position="347"/>
    </location>
</feature>
<feature type="compositionally biased region" description="Basic and acidic residues" evidence="5">
    <location>
        <begin position="16"/>
        <end position="25"/>
    </location>
</feature>
<evidence type="ECO:0000256" key="5">
    <source>
        <dbReference type="SAM" id="MobiDB-lite"/>
    </source>
</evidence>
<dbReference type="GeneID" id="42004825"/>
<feature type="transmembrane region" description="Helical" evidence="6">
    <location>
        <begin position="359"/>
        <end position="380"/>
    </location>
</feature>
<dbReference type="Gene3D" id="1.20.1250.20">
    <property type="entry name" value="MFS general substrate transporter like domains"/>
    <property type="match status" value="1"/>
</dbReference>
<dbReference type="PANTHER" id="PTHR23501:SF102">
    <property type="entry name" value="DRUG TRANSPORTER, PUTATIVE (AFU_ORTHOLOGUE AFUA_3G08530)-RELATED"/>
    <property type="match status" value="1"/>
</dbReference>
<protein>
    <recommendedName>
        <fullName evidence="7">Major facilitator superfamily (MFS) profile domain-containing protein</fullName>
    </recommendedName>
</protein>
<feature type="transmembrane region" description="Helical" evidence="6">
    <location>
        <begin position="112"/>
        <end position="131"/>
    </location>
</feature>
<dbReference type="Proteomes" id="UP000319731">
    <property type="component" value="Unassembled WGS sequence"/>
</dbReference>
<evidence type="ECO:0000313" key="9">
    <source>
        <dbReference type="Proteomes" id="UP000319731"/>
    </source>
</evidence>
<dbReference type="SUPFAM" id="SSF103473">
    <property type="entry name" value="MFS general substrate transporter"/>
    <property type="match status" value="1"/>
</dbReference>
<dbReference type="STRING" id="1806994.A0A507C7D4"/>
<dbReference type="InterPro" id="IPR011701">
    <property type="entry name" value="MFS"/>
</dbReference>
<feature type="transmembrane region" description="Helical" evidence="6">
    <location>
        <begin position="419"/>
        <end position="442"/>
    </location>
</feature>
<dbReference type="GO" id="GO:0005886">
    <property type="term" value="C:plasma membrane"/>
    <property type="evidence" value="ECO:0007669"/>
    <property type="project" value="TreeGrafter"/>
</dbReference>
<feature type="transmembrane region" description="Helical" evidence="6">
    <location>
        <begin position="522"/>
        <end position="544"/>
    </location>
</feature>
<reference evidence="8 9" key="1">
    <citation type="journal article" date="2019" name="Sci. Rep.">
        <title>Comparative genomics of chytrid fungi reveal insights into the obligate biotrophic and pathogenic lifestyle of Synchytrium endobioticum.</title>
        <authorList>
            <person name="van de Vossenberg B.T.L.H."/>
            <person name="Warris S."/>
            <person name="Nguyen H.D.T."/>
            <person name="van Gent-Pelzer M.P.E."/>
            <person name="Joly D.L."/>
            <person name="van de Geest H.C."/>
            <person name="Bonants P.J.M."/>
            <person name="Smith D.S."/>
            <person name="Levesque C.A."/>
            <person name="van der Lee T.A.J."/>
        </authorList>
    </citation>
    <scope>NUCLEOTIDE SEQUENCE [LARGE SCALE GENOMIC DNA]</scope>
    <source>
        <strain evidence="8 9">JEL517</strain>
    </source>
</reference>
<evidence type="ECO:0000256" key="3">
    <source>
        <dbReference type="ARBA" id="ARBA00022989"/>
    </source>
</evidence>
<keyword evidence="3 6" id="KW-1133">Transmembrane helix</keyword>
<keyword evidence="9" id="KW-1185">Reference proteome</keyword>
<feature type="transmembrane region" description="Helical" evidence="6">
    <location>
        <begin position="386"/>
        <end position="407"/>
    </location>
</feature>
<evidence type="ECO:0000256" key="1">
    <source>
        <dbReference type="ARBA" id="ARBA00004141"/>
    </source>
</evidence>
<proteinExistence type="predicted"/>
<feature type="transmembrane region" description="Helical" evidence="6">
    <location>
        <begin position="175"/>
        <end position="195"/>
    </location>
</feature>
<evidence type="ECO:0000259" key="7">
    <source>
        <dbReference type="PROSITE" id="PS50850"/>
    </source>
</evidence>
<feature type="region of interest" description="Disordered" evidence="5">
    <location>
        <begin position="1"/>
        <end position="65"/>
    </location>
</feature>
<comment type="subcellular location">
    <subcellularLocation>
        <location evidence="1">Membrane</location>
        <topology evidence="1">Multi-pass membrane protein</topology>
    </subcellularLocation>
</comment>
<accession>A0A507C7D4</accession>
<name>A0A507C7D4_9FUNG</name>
<dbReference type="EMBL" id="QEAO01000020">
    <property type="protein sequence ID" value="TPX33443.1"/>
    <property type="molecule type" value="Genomic_DNA"/>
</dbReference>
<comment type="caution">
    <text evidence="8">The sequence shown here is derived from an EMBL/GenBank/DDBJ whole genome shotgun (WGS) entry which is preliminary data.</text>
</comment>
<dbReference type="PRINTS" id="PR01036">
    <property type="entry name" value="TCRTETB"/>
</dbReference>
<feature type="domain" description="Major facilitator superfamily (MFS) profile" evidence="7">
    <location>
        <begin position="78"/>
        <end position="546"/>
    </location>
</feature>
<dbReference type="OrthoDB" id="2147446at2759"/>
<feature type="transmembrane region" description="Helical" evidence="6">
    <location>
        <begin position="285"/>
        <end position="303"/>
    </location>
</feature>
<feature type="transmembrane region" description="Helical" evidence="6">
    <location>
        <begin position="143"/>
        <end position="169"/>
    </location>
</feature>
<organism evidence="8 9">
    <name type="scientific">Synchytrium microbalum</name>
    <dbReference type="NCBI Taxonomy" id="1806994"/>
    <lineage>
        <taxon>Eukaryota</taxon>
        <taxon>Fungi</taxon>
        <taxon>Fungi incertae sedis</taxon>
        <taxon>Chytridiomycota</taxon>
        <taxon>Chytridiomycota incertae sedis</taxon>
        <taxon>Chytridiomycetes</taxon>
        <taxon>Synchytriales</taxon>
        <taxon>Synchytriaceae</taxon>
        <taxon>Synchytrium</taxon>
    </lineage>
</organism>
<keyword evidence="2 6" id="KW-0812">Transmembrane</keyword>
<evidence type="ECO:0000256" key="4">
    <source>
        <dbReference type="ARBA" id="ARBA00023136"/>
    </source>
</evidence>
<feature type="transmembrane region" description="Helical" evidence="6">
    <location>
        <begin position="207"/>
        <end position="234"/>
    </location>
</feature>
<dbReference type="Pfam" id="PF07690">
    <property type="entry name" value="MFS_1"/>
    <property type="match status" value="1"/>
</dbReference>
<evidence type="ECO:0000256" key="6">
    <source>
        <dbReference type="SAM" id="Phobius"/>
    </source>
</evidence>
<dbReference type="CDD" id="cd17502">
    <property type="entry name" value="MFS_Azr1_MDR_like"/>
    <property type="match status" value="1"/>
</dbReference>
<dbReference type="AlphaFoldDB" id="A0A507C7D4"/>
<keyword evidence="4 6" id="KW-0472">Membrane</keyword>
<sequence length="573" mass="61660">MDQERTNEIPLLPTDESSKTLKLEQSENPNNATFPDSKLNPEQETPLVEDETEDQTNRPKNHVQDQSIKLAPTQLALVFGGLCLTTLLGSMDMTIVATALPVIASDLQDVSLLPWVATAYMITTTGFQPLYGRCSDIFGRRSMIAFAIVVFLLSTVWCALAPNMIQLIVARGFQGIGGAGLLGMSQVVLVDILPLRERGKYQGILGSVWAVSSIVGPLLGGVPIGALAFFMVVSFLNLPRVKGDMMQKFRRVDFIGSFFLLSFCLLLQLGLNFGGSRYPWSSYQVLVPLLLAVVVVVPVFLYIETLVAMPILPPDFWKNRNVIGVLGAAFGQGIALYGTIYYCPIFFEVVQGSTATSSGLKLIPLMLPVSIVQTLVGFYISSTGIYVPIIRIGTALSCIAVGLIALFDLNTSSGEQIGILLFNGVSLGLVINTVMLCGQANVPYSHLGAVTSCFQFFRSIGGSVGIAIMGAILNNKLRSNIIASGLPESVVQTAQNSIGAIKNLPAGDQGLVIAAYSDALRLVWIIACAFAGISFIFSLILYHVPLKTTMGKKSDKELTDAVEERKKAQQNSA</sequence>
<feature type="transmembrane region" description="Helical" evidence="6">
    <location>
        <begin position="254"/>
        <end position="273"/>
    </location>
</feature>
<dbReference type="RefSeq" id="XP_031024418.1">
    <property type="nucleotide sequence ID" value="XM_031169528.1"/>
</dbReference>
<dbReference type="PANTHER" id="PTHR23501">
    <property type="entry name" value="MAJOR FACILITATOR SUPERFAMILY"/>
    <property type="match status" value="1"/>
</dbReference>
<evidence type="ECO:0000313" key="8">
    <source>
        <dbReference type="EMBL" id="TPX33443.1"/>
    </source>
</evidence>